<dbReference type="FunFam" id="3.30.1370.10:FF:000001">
    <property type="entry name" value="Polyribonucleotide nucleotidyltransferase"/>
    <property type="match status" value="1"/>
</dbReference>
<accession>A0A450WF99</accession>
<dbReference type="PANTHER" id="PTHR11252:SF0">
    <property type="entry name" value="POLYRIBONUCLEOTIDE NUCLEOTIDYLTRANSFERASE 1, MITOCHONDRIAL"/>
    <property type="match status" value="1"/>
</dbReference>
<dbReference type="EMBL" id="CAADFN010000017">
    <property type="protein sequence ID" value="VFK15685.1"/>
    <property type="molecule type" value="Genomic_DNA"/>
</dbReference>
<dbReference type="Pfam" id="PF03726">
    <property type="entry name" value="PNPase"/>
    <property type="match status" value="1"/>
</dbReference>
<keyword evidence="8 9" id="KW-0694">RNA-binding</keyword>
<dbReference type="Gene3D" id="3.30.230.70">
    <property type="entry name" value="GHMP Kinase, N-terminal domain"/>
    <property type="match status" value="2"/>
</dbReference>
<dbReference type="SUPFAM" id="SSF55666">
    <property type="entry name" value="Ribonuclease PH domain 2-like"/>
    <property type="match status" value="2"/>
</dbReference>
<dbReference type="SUPFAM" id="SSF54211">
    <property type="entry name" value="Ribosomal protein S5 domain 2-like"/>
    <property type="match status" value="2"/>
</dbReference>
<dbReference type="GO" id="GO:0005829">
    <property type="term" value="C:cytosol"/>
    <property type="evidence" value="ECO:0007669"/>
    <property type="project" value="TreeGrafter"/>
</dbReference>
<feature type="domain" description="S1 motif" evidence="10">
    <location>
        <begin position="626"/>
        <end position="694"/>
    </location>
</feature>
<dbReference type="NCBIfam" id="TIGR03591">
    <property type="entry name" value="polynuc_phos"/>
    <property type="match status" value="1"/>
</dbReference>
<dbReference type="CDD" id="cd02393">
    <property type="entry name" value="KH-I_PNPase"/>
    <property type="match status" value="1"/>
</dbReference>
<dbReference type="InterPro" id="IPR027408">
    <property type="entry name" value="PNPase/RNase_PH_dom_sf"/>
</dbReference>
<dbReference type="EC" id="2.7.7.8" evidence="9"/>
<dbReference type="GO" id="GO:0003723">
    <property type="term" value="F:RNA binding"/>
    <property type="evidence" value="ECO:0007669"/>
    <property type="project" value="UniProtKB-UniRule"/>
</dbReference>
<evidence type="ECO:0000256" key="8">
    <source>
        <dbReference type="ARBA" id="ARBA00022884"/>
    </source>
</evidence>
<evidence type="ECO:0000256" key="3">
    <source>
        <dbReference type="ARBA" id="ARBA00022490"/>
    </source>
</evidence>
<dbReference type="GO" id="GO:0006396">
    <property type="term" value="P:RNA processing"/>
    <property type="evidence" value="ECO:0007669"/>
    <property type="project" value="InterPro"/>
</dbReference>
<keyword evidence="6 9" id="KW-0479">Metal-binding</keyword>
<organism evidence="11">
    <name type="scientific">Candidatus Kentrum sp. LFY</name>
    <dbReference type="NCBI Taxonomy" id="2126342"/>
    <lineage>
        <taxon>Bacteria</taxon>
        <taxon>Pseudomonadati</taxon>
        <taxon>Pseudomonadota</taxon>
        <taxon>Gammaproteobacteria</taxon>
        <taxon>Candidatus Kentrum</taxon>
    </lineage>
</organism>
<keyword evidence="3 9" id="KW-0963">Cytoplasm</keyword>
<comment type="similarity">
    <text evidence="2 9">Belongs to the polyribonucleotide nucleotidyltransferase family.</text>
</comment>
<comment type="catalytic activity">
    <reaction evidence="9">
        <text>RNA(n+1) + phosphate = RNA(n) + a ribonucleoside 5'-diphosphate</text>
        <dbReference type="Rhea" id="RHEA:22096"/>
        <dbReference type="Rhea" id="RHEA-COMP:14527"/>
        <dbReference type="Rhea" id="RHEA-COMP:17342"/>
        <dbReference type="ChEBI" id="CHEBI:43474"/>
        <dbReference type="ChEBI" id="CHEBI:57930"/>
        <dbReference type="ChEBI" id="CHEBI:140395"/>
        <dbReference type="EC" id="2.7.7.8"/>
    </reaction>
</comment>
<dbReference type="NCBIfam" id="NF008805">
    <property type="entry name" value="PRK11824.1"/>
    <property type="match status" value="1"/>
</dbReference>
<dbReference type="InterPro" id="IPR012162">
    <property type="entry name" value="PNPase"/>
</dbReference>
<keyword evidence="7 9" id="KW-0460">Magnesium</keyword>
<dbReference type="HAMAP" id="MF_01595">
    <property type="entry name" value="PNPase"/>
    <property type="match status" value="1"/>
</dbReference>
<name>A0A450WF99_9GAMM</name>
<evidence type="ECO:0000256" key="9">
    <source>
        <dbReference type="HAMAP-Rule" id="MF_01595"/>
    </source>
</evidence>
<comment type="function">
    <text evidence="9">Involved in mRNA degradation. Catalyzes the phosphorolysis of single-stranded polyribonucleotides processively in the 3'- to 5'-direction.</text>
</comment>
<feature type="binding site" evidence="9">
    <location>
        <position position="496"/>
    </location>
    <ligand>
        <name>Mg(2+)</name>
        <dbReference type="ChEBI" id="CHEBI:18420"/>
    </ligand>
</feature>
<dbReference type="FunFam" id="3.30.230.70:FF:000002">
    <property type="entry name" value="Polyribonucleotide nucleotidyltransferase"/>
    <property type="match status" value="1"/>
</dbReference>
<dbReference type="SUPFAM" id="SSF46915">
    <property type="entry name" value="Polynucleotide phosphorylase/guanosine pentaphosphate synthase (PNPase/GPSI), domain 3"/>
    <property type="match status" value="1"/>
</dbReference>
<evidence type="ECO:0000256" key="4">
    <source>
        <dbReference type="ARBA" id="ARBA00022679"/>
    </source>
</evidence>
<dbReference type="GO" id="GO:0000287">
    <property type="term" value="F:magnesium ion binding"/>
    <property type="evidence" value="ECO:0007669"/>
    <property type="project" value="UniProtKB-UniRule"/>
</dbReference>
<dbReference type="PROSITE" id="PS50126">
    <property type="entry name" value="S1"/>
    <property type="match status" value="1"/>
</dbReference>
<evidence type="ECO:0000256" key="6">
    <source>
        <dbReference type="ARBA" id="ARBA00022723"/>
    </source>
</evidence>
<dbReference type="FunFam" id="3.30.230.70:FF:000001">
    <property type="entry name" value="Polyribonucleotide nucleotidyltransferase"/>
    <property type="match status" value="1"/>
</dbReference>
<dbReference type="Pfam" id="PF00013">
    <property type="entry name" value="KH_1"/>
    <property type="match status" value="1"/>
</dbReference>
<dbReference type="InterPro" id="IPR003029">
    <property type="entry name" value="S1_domain"/>
</dbReference>
<dbReference type="FunFam" id="2.40.50.140:FF:000023">
    <property type="entry name" value="Polyribonucleotide nucleotidyltransferase"/>
    <property type="match status" value="1"/>
</dbReference>
<evidence type="ECO:0000313" key="11">
    <source>
        <dbReference type="EMBL" id="VFK15685.1"/>
    </source>
</evidence>
<evidence type="ECO:0000259" key="10">
    <source>
        <dbReference type="PROSITE" id="PS50126"/>
    </source>
</evidence>
<dbReference type="SMART" id="SM00316">
    <property type="entry name" value="S1"/>
    <property type="match status" value="1"/>
</dbReference>
<dbReference type="CDD" id="cd11364">
    <property type="entry name" value="RNase_PH_PNPase_2"/>
    <property type="match status" value="1"/>
</dbReference>
<dbReference type="SUPFAM" id="SSF54791">
    <property type="entry name" value="Eukaryotic type KH-domain (KH-domain type I)"/>
    <property type="match status" value="1"/>
</dbReference>
<dbReference type="InterPro" id="IPR012340">
    <property type="entry name" value="NA-bd_OB-fold"/>
</dbReference>
<reference evidence="11" key="1">
    <citation type="submission" date="2019-02" db="EMBL/GenBank/DDBJ databases">
        <authorList>
            <person name="Gruber-Vodicka R. H."/>
            <person name="Seah K. B. B."/>
        </authorList>
    </citation>
    <scope>NUCLEOTIDE SEQUENCE</scope>
    <source>
        <strain evidence="11">BECK_BY7</strain>
    </source>
</reference>
<dbReference type="CDD" id="cd11363">
    <property type="entry name" value="RNase_PH_PNPase_1"/>
    <property type="match status" value="1"/>
</dbReference>
<dbReference type="Pfam" id="PF01138">
    <property type="entry name" value="RNase_PH"/>
    <property type="match status" value="2"/>
</dbReference>
<dbReference type="GO" id="GO:0006402">
    <property type="term" value="P:mRNA catabolic process"/>
    <property type="evidence" value="ECO:0007669"/>
    <property type="project" value="UniProtKB-UniRule"/>
</dbReference>
<dbReference type="Pfam" id="PF03725">
    <property type="entry name" value="RNase_PH_C"/>
    <property type="match status" value="2"/>
</dbReference>
<proteinExistence type="inferred from homology"/>
<dbReference type="InterPro" id="IPR036612">
    <property type="entry name" value="KH_dom_type_1_sf"/>
</dbReference>
<dbReference type="InterPro" id="IPR015847">
    <property type="entry name" value="ExoRNase_PH_dom2"/>
</dbReference>
<dbReference type="InterPro" id="IPR036345">
    <property type="entry name" value="ExoRNase_PH_dom2_sf"/>
</dbReference>
<keyword evidence="4 9" id="KW-0808">Transferase</keyword>
<dbReference type="InterPro" id="IPR004087">
    <property type="entry name" value="KH_dom"/>
</dbReference>
<comment type="cofactor">
    <cofactor evidence="9">
        <name>Mg(2+)</name>
        <dbReference type="ChEBI" id="CHEBI:18420"/>
    </cofactor>
</comment>
<dbReference type="InterPro" id="IPR004088">
    <property type="entry name" value="KH_dom_type_1"/>
</dbReference>
<evidence type="ECO:0000256" key="5">
    <source>
        <dbReference type="ARBA" id="ARBA00022695"/>
    </source>
</evidence>
<sequence>MTSIKTPIRKALSYGAHTLTLEVGEIARQASGAVMACLGDTQVLVTVVAERQTREGRDFFPLTVDYQEKTYAAGRIPGGFFRREGRPGEKEILTSRLIDRPLRPLFPDGFNNEVQIIATVVSLDPDIDPDIPSLIGASAAVAISGLPFEQPFGAARVGYIDGQFVINPTLSQLQESELDLVVAGTEQAVLMVESEAKELSEQVMLDAVLFGQKEFRPVIAMIRELAEEAGKPAWEWQPPAEDQALRQQIADICGEAMGDAYRIVDKLQRQQRVAEIKTSVLDTLNSDDDPKWSSRDILTALEKLEKSTVRGRILAGDLRIDGRDTRTVREIRTRISMLPRTHGSALFTRGDTQALVITTLGTERDAQFVDAIEGERREPFLLHYNFPPYCVGETGRVGSPKRREIGHGRLAKRGVQAVIPSLEEFPYVIRVVSEITESNGSSSMASVCGTILSLMDAGVPIKAPVAGIAMGLIKEGEQFVVLSDIMGDEDHLGDMDFKVAGTRDGVTALQMDIKINGITREIMETALTQAKEGRFHILDKMSEAIEEPRAEMSGYAPRIVTMRIHPDKIRDVIGKGGATIRAITEETGATIDIDDDGIVKIASVDSIAGKEAQRRIEQITTDVEVGVVYSGRVAKLMDFGAFVNILPGKDGLVHISQISDERVQNVSDKLKEGDIVRVKVLEIDKQGRIRLSMKAVGDDE</sequence>
<dbReference type="Pfam" id="PF00575">
    <property type="entry name" value="S1"/>
    <property type="match status" value="1"/>
</dbReference>
<comment type="subunit">
    <text evidence="9">Component of the RNA degradosome, which is a multiprotein complex involved in RNA processing and mRNA degradation.</text>
</comment>
<dbReference type="GO" id="GO:0000175">
    <property type="term" value="F:3'-5'-RNA exonuclease activity"/>
    <property type="evidence" value="ECO:0007669"/>
    <property type="project" value="TreeGrafter"/>
</dbReference>
<dbReference type="SMART" id="SM00322">
    <property type="entry name" value="KH"/>
    <property type="match status" value="1"/>
</dbReference>
<protein>
    <recommendedName>
        <fullName evidence="9">Polyribonucleotide nucleotidyltransferase</fullName>
        <ecNumber evidence="9">2.7.7.8</ecNumber>
    </recommendedName>
    <alternativeName>
        <fullName evidence="9">Polynucleotide phosphorylase</fullName>
        <shortName evidence="9">PNPase</shortName>
    </alternativeName>
</protein>
<keyword evidence="5 9" id="KW-0548">Nucleotidyltransferase</keyword>
<dbReference type="PROSITE" id="PS50084">
    <property type="entry name" value="KH_TYPE_1"/>
    <property type="match status" value="1"/>
</dbReference>
<dbReference type="AlphaFoldDB" id="A0A450WF99"/>
<dbReference type="SUPFAM" id="SSF50249">
    <property type="entry name" value="Nucleic acid-binding proteins"/>
    <property type="match status" value="1"/>
</dbReference>
<comment type="subcellular location">
    <subcellularLocation>
        <location evidence="1 9">Cytoplasm</location>
    </subcellularLocation>
</comment>
<dbReference type="InterPro" id="IPR001247">
    <property type="entry name" value="ExoRNase_PH_dom1"/>
</dbReference>
<dbReference type="GO" id="GO:0004654">
    <property type="term" value="F:polyribonucleotide nucleotidyltransferase activity"/>
    <property type="evidence" value="ECO:0007669"/>
    <property type="project" value="UniProtKB-UniRule"/>
</dbReference>
<dbReference type="CDD" id="cd04472">
    <property type="entry name" value="S1_PNPase"/>
    <property type="match status" value="1"/>
</dbReference>
<evidence type="ECO:0000256" key="1">
    <source>
        <dbReference type="ARBA" id="ARBA00004496"/>
    </source>
</evidence>
<feature type="binding site" evidence="9">
    <location>
        <position position="490"/>
    </location>
    <ligand>
        <name>Mg(2+)</name>
        <dbReference type="ChEBI" id="CHEBI:18420"/>
    </ligand>
</feature>
<dbReference type="PANTHER" id="PTHR11252">
    <property type="entry name" value="POLYRIBONUCLEOTIDE NUCLEOTIDYLTRANSFERASE"/>
    <property type="match status" value="1"/>
</dbReference>
<gene>
    <name evidence="9" type="primary">pnp</name>
    <name evidence="11" type="ORF">BECKLFY1418C_GA0070996_101719</name>
</gene>
<dbReference type="InterPro" id="IPR020568">
    <property type="entry name" value="Ribosomal_Su5_D2-typ_SF"/>
</dbReference>
<dbReference type="InterPro" id="IPR015848">
    <property type="entry name" value="PNPase_PH_RNA-bd_bac/org-type"/>
</dbReference>
<dbReference type="InterPro" id="IPR036456">
    <property type="entry name" value="PNPase_PH_RNA-bd_sf"/>
</dbReference>
<dbReference type="Gene3D" id="3.30.1370.10">
    <property type="entry name" value="K Homology domain, type 1"/>
    <property type="match status" value="1"/>
</dbReference>
<dbReference type="PIRSF" id="PIRSF005499">
    <property type="entry name" value="PNPase"/>
    <property type="match status" value="1"/>
</dbReference>
<dbReference type="Gene3D" id="2.40.50.140">
    <property type="entry name" value="Nucleic acid-binding proteins"/>
    <property type="match status" value="1"/>
</dbReference>
<evidence type="ECO:0000256" key="2">
    <source>
        <dbReference type="ARBA" id="ARBA00007404"/>
    </source>
</evidence>
<evidence type="ECO:0000256" key="7">
    <source>
        <dbReference type="ARBA" id="ARBA00022842"/>
    </source>
</evidence>